<dbReference type="Pfam" id="PF22599">
    <property type="entry name" value="SecDF_P1_head"/>
    <property type="match status" value="1"/>
</dbReference>
<comment type="caution">
    <text evidence="3">The sequence shown here is derived from an EMBL/GenBank/DDBJ whole genome shotgun (WGS) entry which is preliminary data.</text>
</comment>
<dbReference type="InterPro" id="IPR005325">
    <property type="entry name" value="DUF308_memb"/>
</dbReference>
<organism evidence="3">
    <name type="scientific">Knufia peltigerae</name>
    <dbReference type="NCBI Taxonomy" id="1002370"/>
    <lineage>
        <taxon>Eukaryota</taxon>
        <taxon>Fungi</taxon>
        <taxon>Dikarya</taxon>
        <taxon>Ascomycota</taxon>
        <taxon>Pezizomycotina</taxon>
        <taxon>Eurotiomycetes</taxon>
        <taxon>Chaetothyriomycetidae</taxon>
        <taxon>Chaetothyriales</taxon>
        <taxon>Trichomeriaceae</taxon>
        <taxon>Knufia</taxon>
    </lineage>
</organism>
<keyword evidence="1" id="KW-0472">Membrane</keyword>
<dbReference type="PANTHER" id="PTHR34989:SF1">
    <property type="entry name" value="PROTEIN HDED"/>
    <property type="match status" value="1"/>
</dbReference>
<proteinExistence type="predicted"/>
<name>A0AA38Y0G5_9EURO</name>
<feature type="transmembrane region" description="Helical" evidence="1">
    <location>
        <begin position="160"/>
        <end position="190"/>
    </location>
</feature>
<keyword evidence="1" id="KW-1133">Transmembrane helix</keyword>
<feature type="domain" description="SecDF P1 head subdomain" evidence="2">
    <location>
        <begin position="226"/>
        <end position="323"/>
    </location>
</feature>
<feature type="transmembrane region" description="Helical" evidence="1">
    <location>
        <begin position="97"/>
        <end position="118"/>
    </location>
</feature>
<gene>
    <name evidence="3" type="ORF">H2204_008099</name>
</gene>
<dbReference type="Pfam" id="PF03729">
    <property type="entry name" value="DUF308"/>
    <property type="match status" value="1"/>
</dbReference>
<accession>A0AA38Y0G5</accession>
<feature type="transmembrane region" description="Helical" evidence="1">
    <location>
        <begin position="75"/>
        <end position="91"/>
    </location>
</feature>
<dbReference type="PANTHER" id="PTHR34989">
    <property type="entry name" value="PROTEIN HDED"/>
    <property type="match status" value="1"/>
</dbReference>
<dbReference type="Gene3D" id="3.30.1360.200">
    <property type="match status" value="1"/>
</dbReference>
<sequence>MNSPLSPLLSAVGRSWWILLLYGLVALGFGIIAIGWPMSAAIALAWTLGVMAIVEGIISLLALITGGSGASRGWLLLYVVASLGFGILAVINPLATASVLVLFLAAWLLVAGIYRIVFAIRVRKQIQGEWLLILSGVLAIVLGLLFAANPYAGVAVTTLWIGIGSLLYGVLQVLVAWPLLGAGLAALLLVGCNRVPPPETQHPPRQGVQVQMRVVDPDGRATLQWQGRSIAVKAPPMLTSADILDVRAELDAAHQPVLELTFRKESAGRLLHATEALVGKQVALTVDDHVLSVATIAGPFGESMQVAGTNMSVAEVHDMARYIVHGGPAPSQQR</sequence>
<dbReference type="AlphaFoldDB" id="A0AA38Y0G5"/>
<evidence type="ECO:0000313" key="3">
    <source>
        <dbReference type="EMBL" id="KAJ9631373.1"/>
    </source>
</evidence>
<feature type="transmembrane region" description="Helical" evidence="1">
    <location>
        <begin position="130"/>
        <end position="148"/>
    </location>
</feature>
<keyword evidence="1" id="KW-0812">Transmembrane</keyword>
<dbReference type="InterPro" id="IPR054384">
    <property type="entry name" value="SecDF_P1_head"/>
</dbReference>
<dbReference type="EMBL" id="JAPDRN010000057">
    <property type="protein sequence ID" value="KAJ9631373.1"/>
    <property type="molecule type" value="Genomic_DNA"/>
</dbReference>
<reference evidence="3" key="1">
    <citation type="submission" date="2022-10" db="EMBL/GenBank/DDBJ databases">
        <title>Culturing micro-colonial fungi from biological soil crusts in the Mojave desert and describing Neophaeococcomyces mojavensis, and introducing the new genera and species Taxawa tesnikishii.</title>
        <authorList>
            <person name="Kurbessoian T."/>
            <person name="Stajich J.E."/>
        </authorList>
    </citation>
    <scope>NUCLEOTIDE SEQUENCE</scope>
    <source>
        <strain evidence="3">TK_35</strain>
    </source>
</reference>
<evidence type="ECO:0000256" key="1">
    <source>
        <dbReference type="SAM" id="Phobius"/>
    </source>
</evidence>
<dbReference type="GO" id="GO:0005886">
    <property type="term" value="C:plasma membrane"/>
    <property type="evidence" value="ECO:0007669"/>
    <property type="project" value="TreeGrafter"/>
</dbReference>
<feature type="transmembrane region" description="Helical" evidence="1">
    <location>
        <begin position="42"/>
        <end position="63"/>
    </location>
</feature>
<protein>
    <recommendedName>
        <fullName evidence="2">SecDF P1 head subdomain domain-containing protein</fullName>
    </recommendedName>
</protein>
<evidence type="ECO:0000259" key="2">
    <source>
        <dbReference type="Pfam" id="PF22599"/>
    </source>
</evidence>
<feature type="transmembrane region" description="Helical" evidence="1">
    <location>
        <begin position="16"/>
        <end position="36"/>
    </location>
</feature>
<dbReference type="InterPro" id="IPR052712">
    <property type="entry name" value="Acid_resist_chaperone_HdeD"/>
</dbReference>